<proteinExistence type="predicted"/>
<evidence type="ECO:0000313" key="4">
    <source>
        <dbReference type="Proteomes" id="UP001460270"/>
    </source>
</evidence>
<evidence type="ECO:0000313" key="3">
    <source>
        <dbReference type="EMBL" id="KAK7890925.1"/>
    </source>
</evidence>
<keyword evidence="1" id="KW-0175">Coiled coil</keyword>
<dbReference type="EMBL" id="JBBPFD010000017">
    <property type="protein sequence ID" value="KAK7890925.1"/>
    <property type="molecule type" value="Genomic_DNA"/>
</dbReference>
<feature type="region of interest" description="Disordered" evidence="2">
    <location>
        <begin position="33"/>
        <end position="57"/>
    </location>
</feature>
<evidence type="ECO:0000256" key="1">
    <source>
        <dbReference type="SAM" id="Coils"/>
    </source>
</evidence>
<accession>A0AAW0NDT2</accession>
<dbReference type="Proteomes" id="UP001460270">
    <property type="component" value="Unassembled WGS sequence"/>
</dbReference>
<dbReference type="AlphaFoldDB" id="A0AAW0NDT2"/>
<gene>
    <name evidence="3" type="ORF">WMY93_022888</name>
</gene>
<feature type="coiled-coil region" evidence="1">
    <location>
        <begin position="88"/>
        <end position="115"/>
    </location>
</feature>
<reference evidence="4" key="1">
    <citation type="submission" date="2024-04" db="EMBL/GenBank/DDBJ databases">
        <title>Salinicola lusitanus LLJ914,a marine bacterium isolated from the Okinawa Trough.</title>
        <authorList>
            <person name="Li J."/>
        </authorList>
    </citation>
    <scope>NUCLEOTIDE SEQUENCE [LARGE SCALE GENOMIC DNA]</scope>
</reference>
<organism evidence="3 4">
    <name type="scientific">Mugilogobius chulae</name>
    <name type="common">yellowstripe goby</name>
    <dbReference type="NCBI Taxonomy" id="88201"/>
    <lineage>
        <taxon>Eukaryota</taxon>
        <taxon>Metazoa</taxon>
        <taxon>Chordata</taxon>
        <taxon>Craniata</taxon>
        <taxon>Vertebrata</taxon>
        <taxon>Euteleostomi</taxon>
        <taxon>Actinopterygii</taxon>
        <taxon>Neopterygii</taxon>
        <taxon>Teleostei</taxon>
        <taxon>Neoteleostei</taxon>
        <taxon>Acanthomorphata</taxon>
        <taxon>Gobiaria</taxon>
        <taxon>Gobiiformes</taxon>
        <taxon>Gobioidei</taxon>
        <taxon>Gobiidae</taxon>
        <taxon>Gobionellinae</taxon>
        <taxon>Mugilogobius</taxon>
    </lineage>
</organism>
<keyword evidence="4" id="KW-1185">Reference proteome</keyword>
<protein>
    <submittedName>
        <fullName evidence="3">Uncharacterized protein</fullName>
    </submittedName>
</protein>
<name>A0AAW0NDT2_9GOBI</name>
<comment type="caution">
    <text evidence="3">The sequence shown here is derived from an EMBL/GenBank/DDBJ whole genome shotgun (WGS) entry which is preliminary data.</text>
</comment>
<evidence type="ECO:0000256" key="2">
    <source>
        <dbReference type="SAM" id="MobiDB-lite"/>
    </source>
</evidence>
<sequence length="127" mass="14512">MTSGGQRKLRKGAVPVLFHWNNYSLPPRRLSVWERQPPPLPPTTTTFSGSTTDRRREPCCPCRKSEGGCAGIAPDHDYFVTPRTGMRVVELQDQVDKLREENELLRRQMDELTLGESLLFGALCWLR</sequence>